<name>A0A2I2L266_9ACTN</name>
<dbReference type="AlphaFoldDB" id="A0A2I2L266"/>
<evidence type="ECO:0000313" key="2">
    <source>
        <dbReference type="EMBL" id="SNQ51998.1"/>
    </source>
</evidence>
<evidence type="ECO:0000313" key="3">
    <source>
        <dbReference type="Proteomes" id="UP000234331"/>
    </source>
</evidence>
<feature type="region of interest" description="Disordered" evidence="1">
    <location>
        <begin position="31"/>
        <end position="81"/>
    </location>
</feature>
<dbReference type="EMBL" id="FZMO01000558">
    <property type="protein sequence ID" value="SNQ51998.1"/>
    <property type="molecule type" value="Genomic_DNA"/>
</dbReference>
<proteinExistence type="predicted"/>
<organism evidence="2 3">
    <name type="scientific">Frankia canadensis</name>
    <dbReference type="NCBI Taxonomy" id="1836972"/>
    <lineage>
        <taxon>Bacteria</taxon>
        <taxon>Bacillati</taxon>
        <taxon>Actinomycetota</taxon>
        <taxon>Actinomycetes</taxon>
        <taxon>Frankiales</taxon>
        <taxon>Frankiaceae</taxon>
        <taxon>Frankia</taxon>
    </lineage>
</organism>
<keyword evidence="3" id="KW-1185">Reference proteome</keyword>
<accession>A0A2I2L266</accession>
<protein>
    <submittedName>
        <fullName evidence="2">Uncharacterized protein</fullName>
    </submittedName>
</protein>
<feature type="compositionally biased region" description="Polar residues" evidence="1">
    <location>
        <begin position="31"/>
        <end position="48"/>
    </location>
</feature>
<dbReference type="Proteomes" id="UP000234331">
    <property type="component" value="Unassembled WGS sequence"/>
</dbReference>
<sequence length="81" mass="8614">MRVLLLVYARCIVGQDTIAKQRIDAALAATNGTERPSVTVEASRTQPPLSHRPPDTDGPSRSQPDTPTPPTEPLSAPDLGL</sequence>
<evidence type="ECO:0000256" key="1">
    <source>
        <dbReference type="SAM" id="MobiDB-lite"/>
    </source>
</evidence>
<reference evidence="2 3" key="1">
    <citation type="submission" date="2017-06" db="EMBL/GenBank/DDBJ databases">
        <authorList>
            <person name="Kim H.J."/>
            <person name="Triplett B.A."/>
        </authorList>
    </citation>
    <scope>NUCLEOTIDE SEQUENCE [LARGE SCALE GENOMIC DNA]</scope>
    <source>
        <strain evidence="2">FRACA_ARgP5</strain>
    </source>
</reference>
<gene>
    <name evidence="2" type="ORF">FRACA_90001</name>
</gene>